<comment type="caution">
    <text evidence="1">The sequence shown here is derived from an EMBL/GenBank/DDBJ whole genome shotgun (WGS) entry which is preliminary data.</text>
</comment>
<feature type="non-terminal residue" evidence="1">
    <location>
        <position position="1"/>
    </location>
</feature>
<keyword evidence="2" id="KW-1185">Reference proteome</keyword>
<organism evidence="1 2">
    <name type="scientific">Perkinsus olseni</name>
    <name type="common">Perkinsus atlanticus</name>
    <dbReference type="NCBI Taxonomy" id="32597"/>
    <lineage>
        <taxon>Eukaryota</taxon>
        <taxon>Sar</taxon>
        <taxon>Alveolata</taxon>
        <taxon>Perkinsozoa</taxon>
        <taxon>Perkinsea</taxon>
        <taxon>Perkinsida</taxon>
        <taxon>Perkinsidae</taxon>
        <taxon>Perkinsus</taxon>
    </lineage>
</organism>
<accession>A0A7J6N575</accession>
<sequence length="243" mass="27002">MNAPVVHRQIELITVIDSRPLQALFIETIRQDVRSAPKRAQGLDGYFDEPIDVAAARFSSLMTNSEDLWQIATSRPYPYVNGFDNGTQDAPAGDPGWWSVSVRHRNQPWGVSDFSSTCDIEGSHQEFDGSALPGQQFGSLVYLGNSSGLWFTWATVRVSGLPGQQFGFLVALVRLLFTSPHGNFTVLRSPLPYPCRLSNSWSDASPTISTARRVPACLERLMKCFFLSLRNCLDDTTSFGEYV</sequence>
<dbReference type="AlphaFoldDB" id="A0A7J6N575"/>
<reference evidence="1 2" key="1">
    <citation type="submission" date="2020-04" db="EMBL/GenBank/DDBJ databases">
        <title>Perkinsus olseni comparative genomics.</title>
        <authorList>
            <person name="Bogema D.R."/>
        </authorList>
    </citation>
    <scope>NUCLEOTIDE SEQUENCE [LARGE SCALE GENOMIC DNA]</scope>
    <source>
        <strain evidence="1 2">ATCC PRA-207</strain>
    </source>
</reference>
<evidence type="ECO:0000313" key="2">
    <source>
        <dbReference type="Proteomes" id="UP000553632"/>
    </source>
</evidence>
<protein>
    <submittedName>
        <fullName evidence="1">Uncharacterized protein</fullName>
    </submittedName>
</protein>
<evidence type="ECO:0000313" key="1">
    <source>
        <dbReference type="EMBL" id="KAF4678955.1"/>
    </source>
</evidence>
<dbReference type="Proteomes" id="UP000553632">
    <property type="component" value="Unassembled WGS sequence"/>
</dbReference>
<name>A0A7J6N575_PEROL</name>
<dbReference type="EMBL" id="JABANO010041380">
    <property type="protein sequence ID" value="KAF4678955.1"/>
    <property type="molecule type" value="Genomic_DNA"/>
</dbReference>
<gene>
    <name evidence="1" type="ORF">FOZ63_004000</name>
</gene>
<proteinExistence type="predicted"/>